<name>A0AAD9H1E2_9STRA</name>
<organism evidence="1 2">
    <name type="scientific">Phytophthora citrophthora</name>
    <dbReference type="NCBI Taxonomy" id="4793"/>
    <lineage>
        <taxon>Eukaryota</taxon>
        <taxon>Sar</taxon>
        <taxon>Stramenopiles</taxon>
        <taxon>Oomycota</taxon>
        <taxon>Peronosporomycetes</taxon>
        <taxon>Peronosporales</taxon>
        <taxon>Peronosporaceae</taxon>
        <taxon>Phytophthora</taxon>
    </lineage>
</organism>
<sequence>MLAKRVLRLEVERPILLRTERVVSSLRRRALGGTLVQQVFTRGITTPSLPNFSSSTLAEHVANLPNATESFDSIVHKSPHGDISIPNHTIWEMVSQQARANGDKTAFECGVTHKKVTFRELFTGARRLAREGREKSWWCTRSTALSPHGQLLNLNQLKDRSRMCTITFGVHHVVIRHATHNSHVVYSRVLVALYARRRLLLTSTRHTRASSTCVPSFSFRFASQRALDFGRIPTPGITVGLEAHAVHGWA</sequence>
<proteinExistence type="predicted"/>
<gene>
    <name evidence="1" type="ORF">P3T76_000575</name>
</gene>
<dbReference type="EMBL" id="JASMQC010000001">
    <property type="protein sequence ID" value="KAK1948285.1"/>
    <property type="molecule type" value="Genomic_DNA"/>
</dbReference>
<dbReference type="AlphaFoldDB" id="A0AAD9H1E2"/>
<comment type="caution">
    <text evidence="1">The sequence shown here is derived from an EMBL/GenBank/DDBJ whole genome shotgun (WGS) entry which is preliminary data.</text>
</comment>
<evidence type="ECO:0000313" key="1">
    <source>
        <dbReference type="EMBL" id="KAK1948285.1"/>
    </source>
</evidence>
<reference evidence="1" key="1">
    <citation type="submission" date="2023-08" db="EMBL/GenBank/DDBJ databases">
        <title>Reference Genome Resource for the Citrus Pathogen Phytophthora citrophthora.</title>
        <authorList>
            <person name="Moller H."/>
            <person name="Coetzee B."/>
            <person name="Rose L.J."/>
            <person name="Van Niekerk J.M."/>
        </authorList>
    </citation>
    <scope>NUCLEOTIDE SEQUENCE</scope>
    <source>
        <strain evidence="1">STE-U-9442</strain>
    </source>
</reference>
<keyword evidence="2" id="KW-1185">Reference proteome</keyword>
<accession>A0AAD9H1E2</accession>
<protein>
    <submittedName>
        <fullName evidence="1">Uncharacterized protein</fullName>
    </submittedName>
</protein>
<evidence type="ECO:0000313" key="2">
    <source>
        <dbReference type="Proteomes" id="UP001259832"/>
    </source>
</evidence>
<dbReference type="Proteomes" id="UP001259832">
    <property type="component" value="Unassembled WGS sequence"/>
</dbReference>